<reference evidence="1 2" key="1">
    <citation type="submission" date="2024-02" db="EMBL/GenBank/DDBJ databases">
        <authorList>
            <person name="Nijsse B."/>
            <person name="Sprong H."/>
        </authorList>
    </citation>
    <scope>NUCLEOTIDE SEQUENCE [LARGE SCALE GENOMIC DNA]</scope>
    <source>
        <strain evidence="1">OB144</strain>
    </source>
</reference>
<name>A0ABM9NCB6_RICHE</name>
<dbReference type="Proteomes" id="UP001642485">
    <property type="component" value="Chromosome"/>
</dbReference>
<dbReference type="RefSeq" id="WP_083831811.1">
    <property type="nucleotide sequence ID" value="NZ_OY974080.1"/>
</dbReference>
<sequence>MTLYVLKNNKQVETIIIHGALFIKNRYRHCEQALLRGYRCHSRFRGNDNKEHLLIHATMPCERLKRAWQSIKIIKKC</sequence>
<evidence type="ECO:0000313" key="1">
    <source>
        <dbReference type="EMBL" id="CAK9121208.1"/>
    </source>
</evidence>
<gene>
    <name evidence="1" type="ORF">OB144RH_05410</name>
</gene>
<evidence type="ECO:0000313" key="2">
    <source>
        <dbReference type="Proteomes" id="UP001642485"/>
    </source>
</evidence>
<organism evidence="1 2">
    <name type="scientific">Rickettsia helvetica</name>
    <dbReference type="NCBI Taxonomy" id="35789"/>
    <lineage>
        <taxon>Bacteria</taxon>
        <taxon>Pseudomonadati</taxon>
        <taxon>Pseudomonadota</taxon>
        <taxon>Alphaproteobacteria</taxon>
        <taxon>Rickettsiales</taxon>
        <taxon>Rickettsiaceae</taxon>
        <taxon>Rickettsieae</taxon>
        <taxon>Rickettsia</taxon>
        <taxon>spotted fever group</taxon>
    </lineage>
</organism>
<keyword evidence="2" id="KW-1185">Reference proteome</keyword>
<dbReference type="EMBL" id="OZ018776">
    <property type="protein sequence ID" value="CAK9121208.1"/>
    <property type="molecule type" value="Genomic_DNA"/>
</dbReference>
<protein>
    <submittedName>
        <fullName evidence="1">Uncharacterized protein</fullName>
    </submittedName>
</protein>
<accession>A0ABM9NCB6</accession>
<proteinExistence type="predicted"/>